<dbReference type="EMBL" id="GGEC01060481">
    <property type="protein sequence ID" value="MBX40965.1"/>
    <property type="molecule type" value="Transcribed_RNA"/>
</dbReference>
<keyword evidence="1" id="KW-1133">Transmembrane helix</keyword>
<evidence type="ECO:0000313" key="2">
    <source>
        <dbReference type="EMBL" id="MBX40965.1"/>
    </source>
</evidence>
<proteinExistence type="predicted"/>
<sequence>MQLFSSFCSKLINFYPLLPSLVYYVFVISFG</sequence>
<keyword evidence="1" id="KW-0812">Transmembrane</keyword>
<dbReference type="AlphaFoldDB" id="A0A2P2NEQ3"/>
<feature type="transmembrane region" description="Helical" evidence="1">
    <location>
        <begin position="12"/>
        <end position="30"/>
    </location>
</feature>
<reference evidence="2" key="1">
    <citation type="submission" date="2018-02" db="EMBL/GenBank/DDBJ databases">
        <title>Rhizophora mucronata_Transcriptome.</title>
        <authorList>
            <person name="Meera S.P."/>
            <person name="Sreeshan A."/>
            <person name="Augustine A."/>
        </authorList>
    </citation>
    <scope>NUCLEOTIDE SEQUENCE</scope>
    <source>
        <tissue evidence="2">Leaf</tissue>
    </source>
</reference>
<evidence type="ECO:0000256" key="1">
    <source>
        <dbReference type="SAM" id="Phobius"/>
    </source>
</evidence>
<protein>
    <submittedName>
        <fullName evidence="2">Uncharacterized protein</fullName>
    </submittedName>
</protein>
<keyword evidence="1" id="KW-0472">Membrane</keyword>
<organism evidence="2">
    <name type="scientific">Rhizophora mucronata</name>
    <name type="common">Asiatic mangrove</name>
    <dbReference type="NCBI Taxonomy" id="61149"/>
    <lineage>
        <taxon>Eukaryota</taxon>
        <taxon>Viridiplantae</taxon>
        <taxon>Streptophyta</taxon>
        <taxon>Embryophyta</taxon>
        <taxon>Tracheophyta</taxon>
        <taxon>Spermatophyta</taxon>
        <taxon>Magnoliopsida</taxon>
        <taxon>eudicotyledons</taxon>
        <taxon>Gunneridae</taxon>
        <taxon>Pentapetalae</taxon>
        <taxon>rosids</taxon>
        <taxon>fabids</taxon>
        <taxon>Malpighiales</taxon>
        <taxon>Rhizophoraceae</taxon>
        <taxon>Rhizophora</taxon>
    </lineage>
</organism>
<accession>A0A2P2NEQ3</accession>
<name>A0A2P2NEQ3_RHIMU</name>